<evidence type="ECO:0000313" key="2">
    <source>
        <dbReference type="EMBL" id="MBX57919.1"/>
    </source>
</evidence>
<dbReference type="AlphaFoldDB" id="A0A2P2PTI2"/>
<feature type="compositionally biased region" description="Basic residues" evidence="1">
    <location>
        <begin position="1"/>
        <end position="12"/>
    </location>
</feature>
<sequence>MAIMRKHRKKIPKPSEARSGGLNNLFCRKDSHLVNK</sequence>
<protein>
    <submittedName>
        <fullName evidence="2">Uncharacterized protein</fullName>
    </submittedName>
</protein>
<feature type="region of interest" description="Disordered" evidence="1">
    <location>
        <begin position="1"/>
        <end position="23"/>
    </location>
</feature>
<proteinExistence type="predicted"/>
<evidence type="ECO:0000256" key="1">
    <source>
        <dbReference type="SAM" id="MobiDB-lite"/>
    </source>
</evidence>
<organism evidence="2">
    <name type="scientific">Rhizophora mucronata</name>
    <name type="common">Asiatic mangrove</name>
    <dbReference type="NCBI Taxonomy" id="61149"/>
    <lineage>
        <taxon>Eukaryota</taxon>
        <taxon>Viridiplantae</taxon>
        <taxon>Streptophyta</taxon>
        <taxon>Embryophyta</taxon>
        <taxon>Tracheophyta</taxon>
        <taxon>Spermatophyta</taxon>
        <taxon>Magnoliopsida</taxon>
        <taxon>eudicotyledons</taxon>
        <taxon>Gunneridae</taxon>
        <taxon>Pentapetalae</taxon>
        <taxon>rosids</taxon>
        <taxon>fabids</taxon>
        <taxon>Malpighiales</taxon>
        <taxon>Rhizophoraceae</taxon>
        <taxon>Rhizophora</taxon>
    </lineage>
</organism>
<dbReference type="EMBL" id="GGEC01077435">
    <property type="protein sequence ID" value="MBX57919.1"/>
    <property type="molecule type" value="Transcribed_RNA"/>
</dbReference>
<name>A0A2P2PTI2_RHIMU</name>
<accession>A0A2P2PTI2</accession>
<reference evidence="2" key="1">
    <citation type="submission" date="2018-02" db="EMBL/GenBank/DDBJ databases">
        <title>Rhizophora mucronata_Transcriptome.</title>
        <authorList>
            <person name="Meera S.P."/>
            <person name="Sreeshan A."/>
            <person name="Augustine A."/>
        </authorList>
    </citation>
    <scope>NUCLEOTIDE SEQUENCE</scope>
    <source>
        <tissue evidence="2">Leaf</tissue>
    </source>
</reference>